<evidence type="ECO:0000313" key="3">
    <source>
        <dbReference type="Proteomes" id="UP000249218"/>
    </source>
</evidence>
<dbReference type="Proteomes" id="UP000249218">
    <property type="component" value="Unassembled WGS sequence"/>
</dbReference>
<name>A0A2W1BMD8_HELAM</name>
<dbReference type="GO" id="GO:0016491">
    <property type="term" value="F:oxidoreductase activity"/>
    <property type="evidence" value="ECO:0007669"/>
    <property type="project" value="UniProtKB-ARBA"/>
</dbReference>
<keyword evidence="3" id="KW-1185">Reference proteome</keyword>
<feature type="transmembrane region" description="Helical" evidence="1">
    <location>
        <begin position="545"/>
        <end position="565"/>
    </location>
</feature>
<dbReference type="OrthoDB" id="7777654at2759"/>
<evidence type="ECO:0008006" key="4">
    <source>
        <dbReference type="Google" id="ProtNLM"/>
    </source>
</evidence>
<keyword evidence="1" id="KW-1133">Transmembrane helix</keyword>
<keyword evidence="1" id="KW-0812">Transmembrane</keyword>
<dbReference type="SUPFAM" id="SSF54373">
    <property type="entry name" value="FAD-linked reductases, C-terminal domain"/>
    <property type="match status" value="1"/>
</dbReference>
<dbReference type="Gene3D" id="3.90.660.10">
    <property type="match status" value="1"/>
</dbReference>
<dbReference type="PANTHER" id="PTHR43563">
    <property type="entry name" value="AMINE OXIDASE"/>
    <property type="match status" value="1"/>
</dbReference>
<dbReference type="EMBL" id="KZ150027">
    <property type="protein sequence ID" value="PZC74785.1"/>
    <property type="molecule type" value="Genomic_DNA"/>
</dbReference>
<protein>
    <recommendedName>
        <fullName evidence="4">Amine oxidase domain-containing protein</fullName>
    </recommendedName>
</protein>
<dbReference type="Gene3D" id="1.10.405.10">
    <property type="entry name" value="Guanine Nucleotide Dissociation Inhibitor, domain 1"/>
    <property type="match status" value="1"/>
</dbReference>
<dbReference type="AlphaFoldDB" id="A0A2W1BMD8"/>
<evidence type="ECO:0000256" key="1">
    <source>
        <dbReference type="SAM" id="Phobius"/>
    </source>
</evidence>
<accession>A0A2W1BMD8</accession>
<organism evidence="2 3">
    <name type="scientific">Helicoverpa armigera</name>
    <name type="common">Cotton bollworm</name>
    <name type="synonym">Heliothis armigera</name>
    <dbReference type="NCBI Taxonomy" id="29058"/>
    <lineage>
        <taxon>Eukaryota</taxon>
        <taxon>Metazoa</taxon>
        <taxon>Ecdysozoa</taxon>
        <taxon>Arthropoda</taxon>
        <taxon>Hexapoda</taxon>
        <taxon>Insecta</taxon>
        <taxon>Pterygota</taxon>
        <taxon>Neoptera</taxon>
        <taxon>Endopterygota</taxon>
        <taxon>Lepidoptera</taxon>
        <taxon>Glossata</taxon>
        <taxon>Ditrysia</taxon>
        <taxon>Noctuoidea</taxon>
        <taxon>Noctuidae</taxon>
        <taxon>Heliothinae</taxon>
        <taxon>Helicoverpa</taxon>
    </lineage>
</organism>
<dbReference type="Gene3D" id="3.50.50.60">
    <property type="entry name" value="FAD/NAD(P)-binding domain"/>
    <property type="match status" value="1"/>
</dbReference>
<proteinExistence type="predicted"/>
<sequence>MVKKFGVGGKTSIQADVIVLGCTLPGIVAAHKLKSKFGDSMDIMVIDLPGPDSKPVSKCNVAFTNMMDSDYDNEDSSYDLTARQLLDNVARFYLIKYAKEFKLPLPDCIIYPDLAEENSELMAHSGYLMRSHHAADVIPEEPGEEVPLQKLFQYPDGNTVEFLNNVHDFEYLSFLEKFELNQYQTFLDRCMTDLFQTSRVNIEEERKTLLYYDRTTMEKNICETLLFSNTREIMRIIVRLVCGAPANSVSLLFYLHQCYRTSSAKNHLGGLNTRFREKLLGQCRKRLSSKLNQSIADITLQSMSIKGIRTYAEQVILETIKGETTYVCNLLAMALRPEQLHNIQVEDRLLSEEFARITKEMKPGYAKKFNILYRENFWTRLGYSGDIFSMRGPIIWAMQKPKLSTTGSLEKYSGLIGYLMVRDDGQDSKEAVIEQLVNMFGPEAAFPASYRETPVADVYVPRCGDYVALRELTTVGSPKFLEWAALDIFADGDVAAALEAGHSAYLHLLGCLRPQAQTYDDIIATDWPIFISESPLQRWISQINVITGIKITAVTTAVLIGVSLLRYMKNRI</sequence>
<evidence type="ECO:0000313" key="2">
    <source>
        <dbReference type="EMBL" id="PZC74785.1"/>
    </source>
</evidence>
<dbReference type="PANTHER" id="PTHR43563:SF1">
    <property type="entry name" value="AMINE OXIDASE [FLAVIN-CONTAINING] B"/>
    <property type="match status" value="1"/>
</dbReference>
<gene>
    <name evidence="2" type="primary">HaOG207158</name>
    <name evidence="2" type="ORF">B5X24_HaOG207158</name>
</gene>
<keyword evidence="1" id="KW-0472">Membrane</keyword>
<reference evidence="2 3" key="1">
    <citation type="journal article" date="2017" name="BMC Biol.">
        <title>Genomic innovations, transcriptional plasticity and gene loss underlying the evolution and divergence of two highly polyphagous and invasive Helicoverpa pest species.</title>
        <authorList>
            <person name="Pearce S.L."/>
            <person name="Clarke D.F."/>
            <person name="East P.D."/>
            <person name="Elfekih S."/>
            <person name="Gordon K.H."/>
            <person name="Jermiin L.S."/>
            <person name="McGaughran A."/>
            <person name="Oakeshott J.G."/>
            <person name="Papanikolaou A."/>
            <person name="Perera O.P."/>
            <person name="Rane R.V."/>
            <person name="Richards S."/>
            <person name="Tay W.T."/>
            <person name="Walsh T.K."/>
            <person name="Anderson A."/>
            <person name="Anderson C.J."/>
            <person name="Asgari S."/>
            <person name="Board P.G."/>
            <person name="Bretschneider A."/>
            <person name="Campbell P.M."/>
            <person name="Chertemps T."/>
            <person name="Christeller J.T."/>
            <person name="Coppin C.W."/>
            <person name="Downes S.J."/>
            <person name="Duan G."/>
            <person name="Farnsworth C.A."/>
            <person name="Good R.T."/>
            <person name="Han L.B."/>
            <person name="Han Y.C."/>
            <person name="Hatje K."/>
            <person name="Horne I."/>
            <person name="Huang Y.P."/>
            <person name="Hughes D.S."/>
            <person name="Jacquin-Joly E."/>
            <person name="James W."/>
            <person name="Jhangiani S."/>
            <person name="Kollmar M."/>
            <person name="Kuwar S.S."/>
            <person name="Li S."/>
            <person name="Liu N.Y."/>
            <person name="Maibeche M.T."/>
            <person name="Miller J.R."/>
            <person name="Montagne N."/>
            <person name="Perry T."/>
            <person name="Qu J."/>
            <person name="Song S.V."/>
            <person name="Sutton G.G."/>
            <person name="Vogel H."/>
            <person name="Walenz B.P."/>
            <person name="Xu W."/>
            <person name="Zhang H.J."/>
            <person name="Zou Z."/>
            <person name="Batterham P."/>
            <person name="Edwards O.R."/>
            <person name="Feyereisen R."/>
            <person name="Gibbs R.A."/>
            <person name="Heckel D.G."/>
            <person name="McGrath A."/>
            <person name="Robin C."/>
            <person name="Scherer S.E."/>
            <person name="Worley K.C."/>
            <person name="Wu Y.D."/>
        </authorList>
    </citation>
    <scope>NUCLEOTIDE SEQUENCE [LARGE SCALE GENOMIC DNA]</scope>
    <source>
        <strain evidence="2">Harm_GR_Male_#8</strain>
        <tissue evidence="2">Whole organism</tissue>
    </source>
</reference>
<dbReference type="InterPro" id="IPR036188">
    <property type="entry name" value="FAD/NAD-bd_sf"/>
</dbReference>
<dbReference type="InterPro" id="IPR050703">
    <property type="entry name" value="Flavin_MAO"/>
</dbReference>